<protein>
    <submittedName>
        <fullName evidence="1">Uncharacterized protein</fullName>
    </submittedName>
</protein>
<proteinExistence type="predicted"/>
<dbReference type="EMBL" id="OU466862">
    <property type="protein sequence ID" value="CAH2071674.1"/>
    <property type="molecule type" value="Genomic_DNA"/>
</dbReference>
<keyword evidence="2" id="KW-1185">Reference proteome</keyword>
<evidence type="ECO:0000313" key="1">
    <source>
        <dbReference type="EMBL" id="CAH2071674.1"/>
    </source>
</evidence>
<sequence>MTILKQFCHELKNGTTLRDLFIKKMSNDNIFMSFYEHSSSSLMEVNQEEIPATQNLFRSEEYEEETSLGKRKISLVVETEDEREVKRKAFFSPETLEEEDIDMIEEDLGRDDHRDNNEMIMEEKVLEEEYVVDFDGFF</sequence>
<evidence type="ECO:0000313" key="2">
    <source>
        <dbReference type="Proteomes" id="UP000836841"/>
    </source>
</evidence>
<gene>
    <name evidence="1" type="ORF">TAV2_LOCUS21560</name>
</gene>
<reference evidence="1 2" key="1">
    <citation type="submission" date="2022-03" db="EMBL/GenBank/DDBJ databases">
        <authorList>
            <person name="Nunn A."/>
            <person name="Chopra R."/>
            <person name="Nunn A."/>
            <person name="Contreras Garrido A."/>
        </authorList>
    </citation>
    <scope>NUCLEOTIDE SEQUENCE [LARGE SCALE GENOMIC DNA]</scope>
</reference>
<name>A0AAU9STL9_THLAR</name>
<dbReference type="Proteomes" id="UP000836841">
    <property type="component" value="Chromosome 6"/>
</dbReference>
<organism evidence="1 2">
    <name type="scientific">Thlaspi arvense</name>
    <name type="common">Field penny-cress</name>
    <dbReference type="NCBI Taxonomy" id="13288"/>
    <lineage>
        <taxon>Eukaryota</taxon>
        <taxon>Viridiplantae</taxon>
        <taxon>Streptophyta</taxon>
        <taxon>Embryophyta</taxon>
        <taxon>Tracheophyta</taxon>
        <taxon>Spermatophyta</taxon>
        <taxon>Magnoliopsida</taxon>
        <taxon>eudicotyledons</taxon>
        <taxon>Gunneridae</taxon>
        <taxon>Pentapetalae</taxon>
        <taxon>rosids</taxon>
        <taxon>malvids</taxon>
        <taxon>Brassicales</taxon>
        <taxon>Brassicaceae</taxon>
        <taxon>Thlaspideae</taxon>
        <taxon>Thlaspi</taxon>
    </lineage>
</organism>
<accession>A0AAU9STL9</accession>
<dbReference type="AlphaFoldDB" id="A0AAU9STL9"/>